<evidence type="ECO:0000256" key="7">
    <source>
        <dbReference type="ARBA" id="ARBA00023002"/>
    </source>
</evidence>
<dbReference type="PROSITE" id="PS51384">
    <property type="entry name" value="FAD_FR"/>
    <property type="match status" value="1"/>
</dbReference>
<dbReference type="InterPro" id="IPR001709">
    <property type="entry name" value="Flavoprot_Pyr_Nucl_cyt_Rdtase"/>
</dbReference>
<dbReference type="EC" id="1.18.1.2" evidence="3"/>
<dbReference type="PANTHER" id="PTHR43314">
    <property type="match status" value="1"/>
</dbReference>
<dbReference type="InterPro" id="IPR017927">
    <property type="entry name" value="FAD-bd_FR_type"/>
</dbReference>
<name>K0R1G1_THAOC</name>
<keyword evidence="6 9" id="KW-0521">NADP</keyword>
<dbReference type="OrthoDB" id="1688044at2759"/>
<comment type="caution">
    <text evidence="13">The sequence shown here is derived from an EMBL/GenBank/DDBJ whole genome shotgun (WGS) entry which is preliminary data.</text>
</comment>
<dbReference type="OMA" id="ETWHMLF"/>
<comment type="similarity">
    <text evidence="2">Belongs to the ferredoxin--NADP reductase type 1 family.</text>
</comment>
<dbReference type="GO" id="GO:0004324">
    <property type="term" value="F:ferredoxin-NADP+ reductase activity"/>
    <property type="evidence" value="ECO:0007669"/>
    <property type="project" value="UniProtKB-EC"/>
</dbReference>
<accession>K0R1G1</accession>
<feature type="domain" description="FAD-binding FR-type" evidence="12">
    <location>
        <begin position="110"/>
        <end position="237"/>
    </location>
</feature>
<evidence type="ECO:0000256" key="3">
    <source>
        <dbReference type="ARBA" id="ARBA00013223"/>
    </source>
</evidence>
<protein>
    <recommendedName>
        <fullName evidence="3">ferredoxin--NADP(+) reductase</fullName>
        <ecNumber evidence="3">1.18.1.2</ecNumber>
    </recommendedName>
</protein>
<evidence type="ECO:0000313" key="13">
    <source>
        <dbReference type="EMBL" id="EJK44714.1"/>
    </source>
</evidence>
<keyword evidence="5 9" id="KW-0274">FAD</keyword>
<evidence type="ECO:0000256" key="10">
    <source>
        <dbReference type="PIRSR" id="PIRSR000361-1"/>
    </source>
</evidence>
<feature type="signal peptide" evidence="11">
    <location>
        <begin position="1"/>
        <end position="23"/>
    </location>
</feature>
<dbReference type="AlphaFoldDB" id="K0R1G1"/>
<feature type="binding site" evidence="10">
    <location>
        <position position="172"/>
    </location>
    <ligand>
        <name>NADP(+)</name>
        <dbReference type="ChEBI" id="CHEBI:58349"/>
    </ligand>
</feature>
<dbReference type="Pfam" id="PF00175">
    <property type="entry name" value="NAD_binding_1"/>
    <property type="match status" value="1"/>
</dbReference>
<dbReference type="InterPro" id="IPR017938">
    <property type="entry name" value="Riboflavin_synthase-like_b-brl"/>
</dbReference>
<proteinExistence type="inferred from homology"/>
<reference evidence="13 14" key="1">
    <citation type="journal article" date="2012" name="Genome Biol.">
        <title>Genome and low-iron response of an oceanic diatom adapted to chronic iron limitation.</title>
        <authorList>
            <person name="Lommer M."/>
            <person name="Specht M."/>
            <person name="Roy A.S."/>
            <person name="Kraemer L."/>
            <person name="Andreson R."/>
            <person name="Gutowska M.A."/>
            <person name="Wolf J."/>
            <person name="Bergner S.V."/>
            <person name="Schilhabel M.B."/>
            <person name="Klostermeier U.C."/>
            <person name="Beiko R.G."/>
            <person name="Rosenstiel P."/>
            <person name="Hippler M."/>
            <person name="Laroche J."/>
        </authorList>
    </citation>
    <scope>NUCLEOTIDE SEQUENCE [LARGE SCALE GENOMIC DNA]</scope>
    <source>
        <strain evidence="13 14">CCMP1005</strain>
    </source>
</reference>
<evidence type="ECO:0000256" key="11">
    <source>
        <dbReference type="SAM" id="SignalP"/>
    </source>
</evidence>
<sequence>MQHSALLCCFVAASLVGDAAVGAFSVKEAESGVPVIPTGDLKLFDPNESALLQGTNVLSERVSSGSKFTIAPSQTIVDRPPAGAAVRDAQHFLEHLDAHGELPLNFAKPNQPVTATVLGRTKLIDDDAPGDIEHVILKLPEGFHYVEGQSLSLIPPGVDAKSGRKHKPRLYSIASTRYGDVLDGNTISLCVRRAEYVDPVTGEKDPAKQGVCSNFLCDVRAGDEVSVAGPVGKTMLLPKDSNTDIIMIATGTGIAPFRGFMHRLFMENTLARHMFGGRAWLVLGVPVTGGLLYKEEFDCMQRNAGADQLRIDYAISREMTAKTGGKMYVQNVIAENGREVFDRLDNGAVIYFCGLKGMMPGILDSLEEVAASQGIVWSEKLAELKKNHQWHVEVY</sequence>
<dbReference type="eggNOG" id="KOG1158">
    <property type="taxonomic scope" value="Eukaryota"/>
</dbReference>
<evidence type="ECO:0000256" key="2">
    <source>
        <dbReference type="ARBA" id="ARBA00008312"/>
    </source>
</evidence>
<dbReference type="PRINTS" id="PR00371">
    <property type="entry name" value="FPNCR"/>
</dbReference>
<dbReference type="CDD" id="cd06208">
    <property type="entry name" value="CYPOR_like_FNR"/>
    <property type="match status" value="1"/>
</dbReference>
<dbReference type="PIRSF" id="PIRSF000361">
    <property type="entry name" value="Frd-NADP+_RD"/>
    <property type="match status" value="1"/>
</dbReference>
<feature type="binding site" evidence="10">
    <location>
        <position position="393"/>
    </location>
    <ligand>
        <name>NADP(+)</name>
        <dbReference type="ChEBI" id="CHEBI:58349"/>
    </ligand>
</feature>
<keyword evidence="11" id="KW-0732">Signal</keyword>
<gene>
    <name evidence="13" type="ORF">THAOC_36724</name>
</gene>
<feature type="chain" id="PRO_5003836033" description="ferredoxin--NADP(+) reductase" evidence="11">
    <location>
        <begin position="24"/>
        <end position="395"/>
    </location>
</feature>
<evidence type="ECO:0000259" key="12">
    <source>
        <dbReference type="PROSITE" id="PS51384"/>
    </source>
</evidence>
<evidence type="ECO:0000256" key="6">
    <source>
        <dbReference type="ARBA" id="ARBA00022857"/>
    </source>
</evidence>
<organism evidence="13 14">
    <name type="scientific">Thalassiosira oceanica</name>
    <name type="common">Marine diatom</name>
    <dbReference type="NCBI Taxonomy" id="159749"/>
    <lineage>
        <taxon>Eukaryota</taxon>
        <taxon>Sar</taxon>
        <taxon>Stramenopiles</taxon>
        <taxon>Ochrophyta</taxon>
        <taxon>Bacillariophyta</taxon>
        <taxon>Coscinodiscophyceae</taxon>
        <taxon>Thalassiosirophycidae</taxon>
        <taxon>Thalassiosirales</taxon>
        <taxon>Thalassiosiraceae</taxon>
        <taxon>Thalassiosira</taxon>
    </lineage>
</organism>
<feature type="binding site" evidence="10">
    <location>
        <position position="326"/>
    </location>
    <ligand>
        <name>NADP(+)</name>
        <dbReference type="ChEBI" id="CHEBI:58349"/>
    </ligand>
</feature>
<evidence type="ECO:0000256" key="1">
    <source>
        <dbReference type="ARBA" id="ARBA00001974"/>
    </source>
</evidence>
<comment type="catalytic activity">
    <reaction evidence="8">
        <text>2 reduced [2Fe-2S]-[ferredoxin] + NADP(+) + H(+) = 2 oxidized [2Fe-2S]-[ferredoxin] + NADPH</text>
        <dbReference type="Rhea" id="RHEA:20125"/>
        <dbReference type="Rhea" id="RHEA-COMP:10000"/>
        <dbReference type="Rhea" id="RHEA-COMP:10001"/>
        <dbReference type="ChEBI" id="CHEBI:15378"/>
        <dbReference type="ChEBI" id="CHEBI:33737"/>
        <dbReference type="ChEBI" id="CHEBI:33738"/>
        <dbReference type="ChEBI" id="CHEBI:57783"/>
        <dbReference type="ChEBI" id="CHEBI:58349"/>
        <dbReference type="EC" id="1.18.1.2"/>
    </reaction>
</comment>
<dbReference type="Gene3D" id="2.40.30.10">
    <property type="entry name" value="Translation factors"/>
    <property type="match status" value="1"/>
</dbReference>
<dbReference type="SUPFAM" id="SSF52343">
    <property type="entry name" value="Ferredoxin reductase-like, C-terminal NADP-linked domain"/>
    <property type="match status" value="1"/>
</dbReference>
<dbReference type="Gene3D" id="3.40.50.80">
    <property type="entry name" value="Nucleotide-binding domain of ferredoxin-NADP reductase (FNR) module"/>
    <property type="match status" value="1"/>
</dbReference>
<dbReference type="SUPFAM" id="SSF63380">
    <property type="entry name" value="Riboflavin synthase domain-like"/>
    <property type="match status" value="1"/>
</dbReference>
<evidence type="ECO:0000313" key="14">
    <source>
        <dbReference type="Proteomes" id="UP000266841"/>
    </source>
</evidence>
<feature type="binding site" evidence="10">
    <location>
        <begin position="354"/>
        <end position="355"/>
    </location>
    <ligand>
        <name>NADP(+)</name>
        <dbReference type="ChEBI" id="CHEBI:58349"/>
    </ligand>
</feature>
<dbReference type="InterPro" id="IPR001433">
    <property type="entry name" value="OxRdtase_FAD/NAD-bd"/>
</dbReference>
<feature type="binding site" evidence="10">
    <location>
        <begin position="285"/>
        <end position="286"/>
    </location>
    <ligand>
        <name>NADP(+)</name>
        <dbReference type="ChEBI" id="CHEBI:58349"/>
    </ligand>
</feature>
<comment type="cofactor">
    <cofactor evidence="1">
        <name>FAD</name>
        <dbReference type="ChEBI" id="CHEBI:57692"/>
    </cofactor>
</comment>
<dbReference type="InterPro" id="IPR015701">
    <property type="entry name" value="FNR"/>
</dbReference>
<evidence type="ECO:0000256" key="4">
    <source>
        <dbReference type="ARBA" id="ARBA00022630"/>
    </source>
</evidence>
<feature type="binding site" evidence="10">
    <location>
        <position position="192"/>
    </location>
    <ligand>
        <name>NADP(+)</name>
        <dbReference type="ChEBI" id="CHEBI:58349"/>
    </ligand>
</feature>
<keyword evidence="14" id="KW-1185">Reference proteome</keyword>
<keyword evidence="7 9" id="KW-0560">Oxidoreductase</keyword>
<evidence type="ECO:0000256" key="5">
    <source>
        <dbReference type="ARBA" id="ARBA00022827"/>
    </source>
</evidence>
<evidence type="ECO:0000256" key="9">
    <source>
        <dbReference type="PIRNR" id="PIRNR000361"/>
    </source>
</evidence>
<dbReference type="Proteomes" id="UP000266841">
    <property type="component" value="Unassembled WGS sequence"/>
</dbReference>
<dbReference type="FunFam" id="3.40.50.80:FF:000008">
    <property type="entry name" value="Ferredoxin--NADP reductase, chloroplastic"/>
    <property type="match status" value="1"/>
</dbReference>
<dbReference type="EMBL" id="AGNL01049315">
    <property type="protein sequence ID" value="EJK44714.1"/>
    <property type="molecule type" value="Genomic_DNA"/>
</dbReference>
<keyword evidence="4 9" id="KW-0285">Flavoprotein</keyword>
<feature type="binding site" evidence="10">
    <location>
        <position position="252"/>
    </location>
    <ligand>
        <name>NADP(+)</name>
        <dbReference type="ChEBI" id="CHEBI:58349"/>
    </ligand>
</feature>
<evidence type="ECO:0000256" key="8">
    <source>
        <dbReference type="ARBA" id="ARBA00047776"/>
    </source>
</evidence>
<dbReference type="InterPro" id="IPR039261">
    <property type="entry name" value="FNR_nucleotide-bd"/>
</dbReference>
<feature type="binding site" evidence="10">
    <location>
        <begin position="316"/>
        <end position="317"/>
    </location>
    <ligand>
        <name>NADP(+)</name>
        <dbReference type="ChEBI" id="CHEBI:58349"/>
    </ligand>
</feature>